<comment type="caution">
    <text evidence="3">The sequence shown here is derived from an EMBL/GenBank/DDBJ whole genome shotgun (WGS) entry which is preliminary data.</text>
</comment>
<gene>
    <name evidence="3" type="ORF">PLEPLA_LOCUS3223</name>
</gene>
<reference evidence="3" key="1">
    <citation type="submission" date="2020-03" db="EMBL/GenBank/DDBJ databases">
        <authorList>
            <person name="Weist P."/>
        </authorList>
    </citation>
    <scope>NUCLEOTIDE SEQUENCE</scope>
</reference>
<evidence type="ECO:0000313" key="3">
    <source>
        <dbReference type="EMBL" id="CAB1415507.1"/>
    </source>
</evidence>
<keyword evidence="4" id="KW-1185">Reference proteome</keyword>
<keyword evidence="2" id="KW-0472">Membrane</keyword>
<keyword evidence="2" id="KW-1133">Transmembrane helix</keyword>
<organism evidence="3 4">
    <name type="scientific">Pleuronectes platessa</name>
    <name type="common">European plaice</name>
    <dbReference type="NCBI Taxonomy" id="8262"/>
    <lineage>
        <taxon>Eukaryota</taxon>
        <taxon>Metazoa</taxon>
        <taxon>Chordata</taxon>
        <taxon>Craniata</taxon>
        <taxon>Vertebrata</taxon>
        <taxon>Euteleostomi</taxon>
        <taxon>Actinopterygii</taxon>
        <taxon>Neopterygii</taxon>
        <taxon>Teleostei</taxon>
        <taxon>Neoteleostei</taxon>
        <taxon>Acanthomorphata</taxon>
        <taxon>Carangaria</taxon>
        <taxon>Pleuronectiformes</taxon>
        <taxon>Pleuronectoidei</taxon>
        <taxon>Pleuronectidae</taxon>
        <taxon>Pleuronectes</taxon>
    </lineage>
</organism>
<keyword evidence="2" id="KW-0812">Transmembrane</keyword>
<sequence length="84" mass="9234">MSKKCQERTGGGLRTGSARRKMVSRSPARASVSVSVLGATMMLYRPLLLFVYILTLLMGVPANILAFCTFCHKANPTMTSHLRM</sequence>
<evidence type="ECO:0000256" key="2">
    <source>
        <dbReference type="SAM" id="Phobius"/>
    </source>
</evidence>
<feature type="transmembrane region" description="Helical" evidence="2">
    <location>
        <begin position="50"/>
        <end position="71"/>
    </location>
</feature>
<feature type="region of interest" description="Disordered" evidence="1">
    <location>
        <begin position="1"/>
        <end position="29"/>
    </location>
</feature>
<accession>A0A9N7TM53</accession>
<protein>
    <submittedName>
        <fullName evidence="3">Uncharacterized protein</fullName>
    </submittedName>
</protein>
<dbReference type="AlphaFoldDB" id="A0A9N7TM53"/>
<dbReference type="Proteomes" id="UP001153269">
    <property type="component" value="Unassembled WGS sequence"/>
</dbReference>
<evidence type="ECO:0000313" key="4">
    <source>
        <dbReference type="Proteomes" id="UP001153269"/>
    </source>
</evidence>
<dbReference type="EMBL" id="CADEAL010000158">
    <property type="protein sequence ID" value="CAB1415507.1"/>
    <property type="molecule type" value="Genomic_DNA"/>
</dbReference>
<evidence type="ECO:0000256" key="1">
    <source>
        <dbReference type="SAM" id="MobiDB-lite"/>
    </source>
</evidence>
<name>A0A9N7TM53_PLEPL</name>
<proteinExistence type="predicted"/>